<dbReference type="GO" id="GO:0003677">
    <property type="term" value="F:DNA binding"/>
    <property type="evidence" value="ECO:0007669"/>
    <property type="project" value="UniProtKB-KW"/>
</dbReference>
<dbReference type="Pfam" id="PF04082">
    <property type="entry name" value="Fungal_trans"/>
    <property type="match status" value="1"/>
</dbReference>
<evidence type="ECO:0000313" key="11">
    <source>
        <dbReference type="Proteomes" id="UP000813385"/>
    </source>
</evidence>
<dbReference type="Gene3D" id="4.10.240.10">
    <property type="entry name" value="Zn(2)-C6 fungal-type DNA-binding domain"/>
    <property type="match status" value="1"/>
</dbReference>
<reference evidence="10" key="1">
    <citation type="journal article" date="2021" name="Nat. Commun.">
        <title>Genetic determinants of endophytism in the Arabidopsis root mycobiome.</title>
        <authorList>
            <person name="Mesny F."/>
            <person name="Miyauchi S."/>
            <person name="Thiergart T."/>
            <person name="Pickel B."/>
            <person name="Atanasova L."/>
            <person name="Karlsson M."/>
            <person name="Huettel B."/>
            <person name="Barry K.W."/>
            <person name="Haridas S."/>
            <person name="Chen C."/>
            <person name="Bauer D."/>
            <person name="Andreopoulos W."/>
            <person name="Pangilinan J."/>
            <person name="LaButti K."/>
            <person name="Riley R."/>
            <person name="Lipzen A."/>
            <person name="Clum A."/>
            <person name="Drula E."/>
            <person name="Henrissat B."/>
            <person name="Kohler A."/>
            <person name="Grigoriev I.V."/>
            <person name="Martin F.M."/>
            <person name="Hacquard S."/>
        </authorList>
    </citation>
    <scope>NUCLEOTIDE SEQUENCE</scope>
    <source>
        <strain evidence="10">MPI-CAGE-AT-0016</strain>
    </source>
</reference>
<name>A0A8K0X4D9_9PEZI</name>
<keyword evidence="2" id="KW-0479">Metal-binding</keyword>
<dbReference type="SMART" id="SM00066">
    <property type="entry name" value="GAL4"/>
    <property type="match status" value="1"/>
</dbReference>
<keyword evidence="7" id="KW-0539">Nucleus</keyword>
<evidence type="ECO:0000256" key="8">
    <source>
        <dbReference type="SAM" id="MobiDB-lite"/>
    </source>
</evidence>
<feature type="compositionally biased region" description="Polar residues" evidence="8">
    <location>
        <begin position="26"/>
        <end position="35"/>
    </location>
</feature>
<dbReference type="InterPro" id="IPR051615">
    <property type="entry name" value="Transcr_Regulatory_Elem"/>
</dbReference>
<evidence type="ECO:0000256" key="4">
    <source>
        <dbReference type="ARBA" id="ARBA00023015"/>
    </source>
</evidence>
<evidence type="ECO:0000313" key="10">
    <source>
        <dbReference type="EMBL" id="KAH7361650.1"/>
    </source>
</evidence>
<dbReference type="Pfam" id="PF00172">
    <property type="entry name" value="Zn_clus"/>
    <property type="match status" value="1"/>
</dbReference>
<comment type="subcellular location">
    <subcellularLocation>
        <location evidence="1">Nucleus</location>
    </subcellularLocation>
</comment>
<dbReference type="PROSITE" id="PS00463">
    <property type="entry name" value="ZN2_CY6_FUNGAL_1"/>
    <property type="match status" value="1"/>
</dbReference>
<evidence type="ECO:0000256" key="1">
    <source>
        <dbReference type="ARBA" id="ARBA00004123"/>
    </source>
</evidence>
<keyword evidence="6" id="KW-0804">Transcription</keyword>
<dbReference type="CDD" id="cd12148">
    <property type="entry name" value="fungal_TF_MHR"/>
    <property type="match status" value="1"/>
</dbReference>
<feature type="compositionally biased region" description="Basic and acidic residues" evidence="8">
    <location>
        <begin position="157"/>
        <end position="166"/>
    </location>
</feature>
<dbReference type="Proteomes" id="UP000813385">
    <property type="component" value="Unassembled WGS sequence"/>
</dbReference>
<dbReference type="PROSITE" id="PS50048">
    <property type="entry name" value="ZN2_CY6_FUNGAL_2"/>
    <property type="match status" value="1"/>
</dbReference>
<dbReference type="PANTHER" id="PTHR31313">
    <property type="entry name" value="TY1 ENHANCER ACTIVATOR"/>
    <property type="match status" value="1"/>
</dbReference>
<protein>
    <submittedName>
        <fullName evidence="10">Fungal-specific transcription factor domain-containing protein</fullName>
    </submittedName>
</protein>
<feature type="domain" description="Zn(2)-C6 fungal-type" evidence="9">
    <location>
        <begin position="47"/>
        <end position="77"/>
    </location>
</feature>
<sequence length="734" mass="82429">MPISPFLSLSSPKVLQNPLPRILTKMPSSSNTSGAQKGARNKYTSRACQHCRRRRSKCDGTRPSCSRCLSQSLECVYTTEAELRGSGSRLCNIMLQERVHALEELLRQNSIDFEEDWKSQKRSQPAGTSNQTSSSVNRQTLHPVLPSRSASGNPSPETHESSENAEARYFGETSGRLELQHSEANRHIEHGDVLQVSSDQQTTMPSRASSPYRQTLEDLPEELVEHLIDLYFDWQNPWCQVVDEVIFRRCRRNNGRYCNALLVYCMLAVASRYSDRPEVRTDPNDPNTAGLAFFELAEAHLQSDLKWPRLTTIQSLAIMAVFYVAVGSDAAGWLHHGMAIRLVLDMGLNVDSTTVVGSSNLSQDEIFLRRQIYWSLYCNDKLWATYTGRVCTMLDSQGSVPMPSLDNIDLTCPESTPQEIAKRKIFVCFLENMSTQCQILEQILTTLFGPKSKKLAFHDLPPMSTYLAPLQQWLDTLPPKFYINFKPDGGEVCKIPHAYVLHMVYYTSIIFVSKAYCQRACMPDLYNTCPHPTPCSEVRARLLLQSHEAARHISLLGDMYRGVFGSFRRSPLNTVHCSLTAAQVLLCVHRTVGGATGELPRYFKSCLDTLEELSESWHTARRFHHSLVEAALGAKLTQPQHTSHQHVEPADNELEEAPSAGVGVPGNPLHHFGPPTDVDFTDSGYSNFDLGQLEASSDILPWDYVNFDMPTLGYPFSAAIRDQFLQQDLGADLQ</sequence>
<accession>A0A8K0X4D9</accession>
<feature type="compositionally biased region" description="Polar residues" evidence="8">
    <location>
        <begin position="122"/>
        <end position="140"/>
    </location>
</feature>
<dbReference type="AlphaFoldDB" id="A0A8K0X4D9"/>
<evidence type="ECO:0000256" key="6">
    <source>
        <dbReference type="ARBA" id="ARBA00023163"/>
    </source>
</evidence>
<keyword evidence="11" id="KW-1185">Reference proteome</keyword>
<feature type="region of interest" description="Disordered" evidence="8">
    <location>
        <begin position="193"/>
        <end position="212"/>
    </location>
</feature>
<proteinExistence type="predicted"/>
<feature type="region of interest" description="Disordered" evidence="8">
    <location>
        <begin position="20"/>
        <end position="41"/>
    </location>
</feature>
<dbReference type="PANTHER" id="PTHR31313:SF83">
    <property type="entry name" value="ZN(II)2CYS6 TRANSCRIPTION FACTOR (EUROFUNG)"/>
    <property type="match status" value="1"/>
</dbReference>
<dbReference type="InterPro" id="IPR007219">
    <property type="entry name" value="XnlR_reg_dom"/>
</dbReference>
<comment type="caution">
    <text evidence="10">The sequence shown here is derived from an EMBL/GenBank/DDBJ whole genome shotgun (WGS) entry which is preliminary data.</text>
</comment>
<evidence type="ECO:0000256" key="7">
    <source>
        <dbReference type="ARBA" id="ARBA00023242"/>
    </source>
</evidence>
<dbReference type="EMBL" id="JAGPXD010000003">
    <property type="protein sequence ID" value="KAH7361650.1"/>
    <property type="molecule type" value="Genomic_DNA"/>
</dbReference>
<dbReference type="InterPro" id="IPR001138">
    <property type="entry name" value="Zn2Cys6_DnaBD"/>
</dbReference>
<dbReference type="GO" id="GO:0008270">
    <property type="term" value="F:zinc ion binding"/>
    <property type="evidence" value="ECO:0007669"/>
    <property type="project" value="InterPro"/>
</dbReference>
<feature type="compositionally biased region" description="Polar residues" evidence="8">
    <location>
        <begin position="195"/>
        <end position="212"/>
    </location>
</feature>
<dbReference type="SMART" id="SM00906">
    <property type="entry name" value="Fungal_trans"/>
    <property type="match status" value="1"/>
</dbReference>
<dbReference type="CDD" id="cd00067">
    <property type="entry name" value="GAL4"/>
    <property type="match status" value="1"/>
</dbReference>
<keyword evidence="4" id="KW-0805">Transcription regulation</keyword>
<evidence type="ECO:0000256" key="5">
    <source>
        <dbReference type="ARBA" id="ARBA00023125"/>
    </source>
</evidence>
<dbReference type="OrthoDB" id="4161332at2759"/>
<gene>
    <name evidence="10" type="ORF">B0T11DRAFT_76569</name>
</gene>
<dbReference type="InterPro" id="IPR036864">
    <property type="entry name" value="Zn2-C6_fun-type_DNA-bd_sf"/>
</dbReference>
<dbReference type="GO" id="GO:0005634">
    <property type="term" value="C:nucleus"/>
    <property type="evidence" value="ECO:0007669"/>
    <property type="project" value="UniProtKB-SubCell"/>
</dbReference>
<dbReference type="SUPFAM" id="SSF57701">
    <property type="entry name" value="Zn2/Cys6 DNA-binding domain"/>
    <property type="match status" value="1"/>
</dbReference>
<feature type="region of interest" description="Disordered" evidence="8">
    <location>
        <begin position="115"/>
        <end position="166"/>
    </location>
</feature>
<dbReference type="GO" id="GO:0000981">
    <property type="term" value="F:DNA-binding transcription factor activity, RNA polymerase II-specific"/>
    <property type="evidence" value="ECO:0007669"/>
    <property type="project" value="InterPro"/>
</dbReference>
<evidence type="ECO:0000259" key="9">
    <source>
        <dbReference type="PROSITE" id="PS50048"/>
    </source>
</evidence>
<organism evidence="10 11">
    <name type="scientific">Plectosphaerella cucumerina</name>
    <dbReference type="NCBI Taxonomy" id="40658"/>
    <lineage>
        <taxon>Eukaryota</taxon>
        <taxon>Fungi</taxon>
        <taxon>Dikarya</taxon>
        <taxon>Ascomycota</taxon>
        <taxon>Pezizomycotina</taxon>
        <taxon>Sordariomycetes</taxon>
        <taxon>Hypocreomycetidae</taxon>
        <taxon>Glomerellales</taxon>
        <taxon>Plectosphaerellaceae</taxon>
        <taxon>Plectosphaerella</taxon>
    </lineage>
</organism>
<dbReference type="GO" id="GO:0006351">
    <property type="term" value="P:DNA-templated transcription"/>
    <property type="evidence" value="ECO:0007669"/>
    <property type="project" value="InterPro"/>
</dbReference>
<evidence type="ECO:0000256" key="3">
    <source>
        <dbReference type="ARBA" id="ARBA00022833"/>
    </source>
</evidence>
<evidence type="ECO:0000256" key="2">
    <source>
        <dbReference type="ARBA" id="ARBA00022723"/>
    </source>
</evidence>
<keyword evidence="3" id="KW-0862">Zinc</keyword>
<keyword evidence="5" id="KW-0238">DNA-binding</keyword>